<protein>
    <submittedName>
        <fullName evidence="2">Uncharacterized protein</fullName>
    </submittedName>
</protein>
<dbReference type="AlphaFoldDB" id="A0A0H4XMJ0"/>
<dbReference type="Proteomes" id="UP000009026">
    <property type="component" value="Chromosome"/>
</dbReference>
<organism evidence="2 3">
    <name type="scientific">Pseudomyxococcus hansupus</name>
    <dbReference type="NCBI Taxonomy" id="1297742"/>
    <lineage>
        <taxon>Bacteria</taxon>
        <taxon>Pseudomonadati</taxon>
        <taxon>Myxococcota</taxon>
        <taxon>Myxococcia</taxon>
        <taxon>Myxococcales</taxon>
        <taxon>Cystobacterineae</taxon>
        <taxon>Myxococcaceae</taxon>
        <taxon>Pseudomyxococcus</taxon>
    </lineage>
</organism>
<gene>
    <name evidence="2" type="ORF">A176_006424</name>
</gene>
<evidence type="ECO:0000256" key="1">
    <source>
        <dbReference type="SAM" id="MobiDB-lite"/>
    </source>
</evidence>
<dbReference type="KEGG" id="mym:A176_006424"/>
<proteinExistence type="predicted"/>
<evidence type="ECO:0000313" key="2">
    <source>
        <dbReference type="EMBL" id="AKQ69512.1"/>
    </source>
</evidence>
<accession>A0A0H4XMJ0</accession>
<sequence length="98" mass="10903">MRSATDWHIPLTHTAFDRQNWLFPDDVQQDSPTSPQLRHRSPAASITHDSVPLQEVVAPLTQQAPPSAPHGPQVPLWQVSPALQLLASVRQAQPFVPY</sequence>
<evidence type="ECO:0000313" key="3">
    <source>
        <dbReference type="Proteomes" id="UP000009026"/>
    </source>
</evidence>
<reference evidence="2 3" key="1">
    <citation type="journal article" date="2016" name="PLoS ONE">
        <title>Complete Genome Sequence and Comparative Genomics of a Novel Myxobacterium Myxococcus hansupus.</title>
        <authorList>
            <person name="Sharma G."/>
            <person name="Narwani T."/>
            <person name="Subramanian S."/>
        </authorList>
    </citation>
    <scope>NUCLEOTIDE SEQUENCE [LARGE SCALE GENOMIC DNA]</scope>
    <source>
        <strain evidence="3">mixupus</strain>
    </source>
</reference>
<name>A0A0H4XMJ0_9BACT</name>
<feature type="region of interest" description="Disordered" evidence="1">
    <location>
        <begin position="24"/>
        <end position="44"/>
    </location>
</feature>
<dbReference type="EMBL" id="CP012109">
    <property type="protein sequence ID" value="AKQ69512.1"/>
    <property type="molecule type" value="Genomic_DNA"/>
</dbReference>
<keyword evidence="3" id="KW-1185">Reference proteome</keyword>